<gene>
    <name evidence="2" type="ORF">L201_005029</name>
</gene>
<feature type="compositionally biased region" description="Polar residues" evidence="1">
    <location>
        <begin position="154"/>
        <end position="168"/>
    </location>
</feature>
<accession>A0AAX4JY03</accession>
<dbReference type="GeneID" id="91095699"/>
<name>A0AAX4JY03_9TREE</name>
<feature type="region of interest" description="Disordered" evidence="1">
    <location>
        <begin position="150"/>
        <end position="186"/>
    </location>
</feature>
<dbReference type="EMBL" id="CP144103">
    <property type="protein sequence ID" value="WWC90096.1"/>
    <property type="molecule type" value="Genomic_DNA"/>
</dbReference>
<sequence length="284" mass="31457">MNDTLQLSLITFDDDTEDIDMEIDEEYSKCSTSAASSIVYLESTLQIFLNEYISPQRVLMDPRTLDNPIEDDFDLVNLSIAGDIISEFDMSLETHFDTIIEITESTAASSIHNKIFQGMQSKSSFTRTQPTRTSQSANPFNIAPMIRKPVQKPLSRNPNNPSLATGSNLIPLGQPRRSYGKTSYLPKSPQISITQTSSWAITSPPIPSPPSPLEFPPYRQSLLGMWQTPPLTNPNMMKIPHARPTAPLSSQVAGGISPSFGNETFQQQLSIPPFTRYPPASPYS</sequence>
<feature type="region of interest" description="Disordered" evidence="1">
    <location>
        <begin position="245"/>
        <end position="284"/>
    </location>
</feature>
<dbReference type="RefSeq" id="XP_066076859.1">
    <property type="nucleotide sequence ID" value="XM_066220762.1"/>
</dbReference>
<organism evidence="2 3">
    <name type="scientific">Kwoniella dendrophila CBS 6074</name>
    <dbReference type="NCBI Taxonomy" id="1295534"/>
    <lineage>
        <taxon>Eukaryota</taxon>
        <taxon>Fungi</taxon>
        <taxon>Dikarya</taxon>
        <taxon>Basidiomycota</taxon>
        <taxon>Agaricomycotina</taxon>
        <taxon>Tremellomycetes</taxon>
        <taxon>Tremellales</taxon>
        <taxon>Cryptococcaceae</taxon>
        <taxon>Kwoniella</taxon>
    </lineage>
</organism>
<feature type="compositionally biased region" description="Pro residues" evidence="1">
    <location>
        <begin position="275"/>
        <end position="284"/>
    </location>
</feature>
<evidence type="ECO:0000256" key="1">
    <source>
        <dbReference type="SAM" id="MobiDB-lite"/>
    </source>
</evidence>
<feature type="compositionally biased region" description="Polar residues" evidence="1">
    <location>
        <begin position="259"/>
        <end position="270"/>
    </location>
</feature>
<evidence type="ECO:0000313" key="3">
    <source>
        <dbReference type="Proteomes" id="UP001355207"/>
    </source>
</evidence>
<proteinExistence type="predicted"/>
<keyword evidence="3" id="KW-1185">Reference proteome</keyword>
<protein>
    <submittedName>
        <fullName evidence="2">Uncharacterized protein</fullName>
    </submittedName>
</protein>
<dbReference type="Proteomes" id="UP001355207">
    <property type="component" value="Chromosome 6"/>
</dbReference>
<dbReference type="AlphaFoldDB" id="A0AAX4JY03"/>
<reference evidence="2 3" key="1">
    <citation type="submission" date="2024-01" db="EMBL/GenBank/DDBJ databases">
        <title>Comparative genomics of Cryptococcus and Kwoniella reveals pathogenesis evolution and contrasting modes of karyotype evolution via chromosome fusion or intercentromeric recombination.</title>
        <authorList>
            <person name="Coelho M.A."/>
            <person name="David-Palma M."/>
            <person name="Shea T."/>
            <person name="Bowers K."/>
            <person name="McGinley-Smith S."/>
            <person name="Mohammad A.W."/>
            <person name="Gnirke A."/>
            <person name="Yurkov A.M."/>
            <person name="Nowrousian M."/>
            <person name="Sun S."/>
            <person name="Cuomo C.A."/>
            <person name="Heitman J."/>
        </authorList>
    </citation>
    <scope>NUCLEOTIDE SEQUENCE [LARGE SCALE GENOMIC DNA]</scope>
    <source>
        <strain evidence="2 3">CBS 6074</strain>
    </source>
</reference>
<evidence type="ECO:0000313" key="2">
    <source>
        <dbReference type="EMBL" id="WWC90096.1"/>
    </source>
</evidence>